<dbReference type="PANTHER" id="PTHR21567:SF9">
    <property type="entry name" value="CLIP-ASSOCIATING PROTEIN"/>
    <property type="match status" value="1"/>
</dbReference>
<comment type="similarity">
    <text evidence="2">Belongs to the CLASP family.</text>
</comment>
<keyword evidence="6" id="KW-0131">Cell cycle</keyword>
<feature type="region of interest" description="Disordered" evidence="8">
    <location>
        <begin position="814"/>
        <end position="851"/>
    </location>
</feature>
<feature type="compositionally biased region" description="Polar residues" evidence="8">
    <location>
        <begin position="756"/>
        <end position="770"/>
    </location>
</feature>
<dbReference type="GO" id="GO:0005815">
    <property type="term" value="C:microtubule organizing center"/>
    <property type="evidence" value="ECO:0007669"/>
    <property type="project" value="TreeGrafter"/>
</dbReference>
<comment type="subcellular location">
    <subcellularLocation>
        <location evidence="1">Cytoplasm</location>
        <location evidence="1">Cytoskeleton</location>
        <location evidence="1">Spindle</location>
    </subcellularLocation>
</comment>
<evidence type="ECO:0000313" key="10">
    <source>
        <dbReference type="EMBL" id="KEQ69790.1"/>
    </source>
</evidence>
<keyword evidence="5" id="KW-0493">Microtubule</keyword>
<dbReference type="GO" id="GO:0005876">
    <property type="term" value="C:spindle microtubule"/>
    <property type="evidence" value="ECO:0007669"/>
    <property type="project" value="TreeGrafter"/>
</dbReference>
<dbReference type="GeneID" id="25412088"/>
<feature type="region of interest" description="Disordered" evidence="8">
    <location>
        <begin position="719"/>
        <end position="776"/>
    </location>
</feature>
<dbReference type="InterPro" id="IPR024395">
    <property type="entry name" value="CLASP_N_dom"/>
</dbReference>
<feature type="compositionally biased region" description="Polar residues" evidence="8">
    <location>
        <begin position="645"/>
        <end position="683"/>
    </location>
</feature>
<dbReference type="GO" id="GO:0008017">
    <property type="term" value="F:microtubule binding"/>
    <property type="evidence" value="ECO:0007669"/>
    <property type="project" value="TreeGrafter"/>
</dbReference>
<feature type="compositionally biased region" description="Basic and acidic residues" evidence="8">
    <location>
        <begin position="826"/>
        <end position="836"/>
    </location>
</feature>
<evidence type="ECO:0000259" key="9">
    <source>
        <dbReference type="SMART" id="SM01349"/>
    </source>
</evidence>
<evidence type="ECO:0000313" key="11">
    <source>
        <dbReference type="Proteomes" id="UP000027730"/>
    </source>
</evidence>
<protein>
    <recommendedName>
        <fullName evidence="9">TOG domain-containing protein</fullName>
    </recommendedName>
</protein>
<feature type="domain" description="TOG" evidence="9">
    <location>
        <begin position="277"/>
        <end position="520"/>
    </location>
</feature>
<dbReference type="AlphaFoldDB" id="A0A074W9L6"/>
<keyword evidence="4" id="KW-0132">Cell division</keyword>
<dbReference type="STRING" id="1043004.A0A074W9L6"/>
<evidence type="ECO:0000256" key="1">
    <source>
        <dbReference type="ARBA" id="ARBA00004186"/>
    </source>
</evidence>
<dbReference type="PANTHER" id="PTHR21567">
    <property type="entry name" value="CLASP"/>
    <property type="match status" value="1"/>
</dbReference>
<dbReference type="InterPro" id="IPR011989">
    <property type="entry name" value="ARM-like"/>
</dbReference>
<reference evidence="10 11" key="1">
    <citation type="journal article" date="2014" name="BMC Genomics">
        <title>Genome sequencing of four Aureobasidium pullulans varieties: biotechnological potential, stress tolerance, and description of new species.</title>
        <authorList>
            <person name="Gostin Ar C."/>
            <person name="Ohm R.A."/>
            <person name="Kogej T."/>
            <person name="Sonjak S."/>
            <person name="Turk M."/>
            <person name="Zajc J."/>
            <person name="Zalar P."/>
            <person name="Grube M."/>
            <person name="Sun H."/>
            <person name="Han J."/>
            <person name="Sharma A."/>
            <person name="Chiniquy J."/>
            <person name="Ngan C.Y."/>
            <person name="Lipzen A."/>
            <person name="Barry K."/>
            <person name="Grigoriev I.V."/>
            <person name="Gunde-Cimerman N."/>
        </authorList>
    </citation>
    <scope>NUCLEOTIDE SEQUENCE [LARGE SCALE GENOMIC DNA]</scope>
    <source>
        <strain evidence="10 11">CBS 147.97</strain>
    </source>
</reference>
<comment type="subunit">
    <text evidence="3">Interacts with microtubules.</text>
</comment>
<keyword evidence="6" id="KW-0498">Mitosis</keyword>
<sequence length="1116" mass="122570">MDQQAQTLLTTLKRSSAASDAKLTQLNNLKSDIKHHRVPDTAQPVIFECLRVALTQQASSTLATAAFTTLGHLIKRLKIQDPDGTSIVQHAPKLFAALQERLGDLRENHRNAASQAFADAWHFCPHDVENIIRDQVIPGANVRAKDTAMHWVVRMNREEALPFKSFVPLMVANLEDPDGAVRDSAKGALVDLFRNAPDRAKADLKKQLNLHGVRTGIASQILTQIDSDKPSAPAMDMSQSTRSLPAIDPHLAESINSDAARAPPLEEIPMDPIFVHSQRELEDTFSDMLPHFEGRESEENWGNRDKSVTKMRRLLKGNAPTDYHTLFMTSMKHMQAGIIKVATSLRTTTSSNGCYLVQELARALGPALDPMVEIYLQTFVKMCAATKNIAAQNGNVTVDTIYQYVSYNIRTMQHVWVACQDKNVQPRTFASGWLRTILSRQASAKSHFESTGGLELAEKCVKHGLNDSQPKVKEAMRATYWALAKVWPNRAELIMNSLDPKAKIALEKHSLNPNASVSSASTLRTSTASRAGAASKSSVRDAIIAARKKAQAESRPSSAMATVSPTTVRSKSSNNLSARQPSAGPPASARVPSAASTSSSTSTNARPNALMSGAARRPVRRPEISRPATADPYASRRLARPETPSIKSSPAMSPFRQSYLSPRNHLSASPNSTRSHLPTSPRSTLRRPTLNGSASVDSVLPVVADDTFTMELPTVHRSQAPVFERRASHLSTVDPTTDVQPSEPQHTRRASDRNDSPITISHRPSPQTAQIEPAAPPSEEAGFQIHEDPFMEGIEASEAQKMRQSQDARNVLGEVPVNEFSQVESSNRDELPRTEDSPPQSPQTKSETLRSRKLLMSGIERIRGRTLDAHGFRKVLELIKASESGDIFGSVGEGRRFDDLCSVLLEYIVESSDAVANPAVRHSQELRRQATSVMRTVLEAQQPVYRKWIAAGHWYPRALTGALDARKNVEGSGLLVKDLEALASDVVARIHPDEGEKAMIEWLERRSLVRKNKAMALALRNLAALIASTTASASPLSKDLGERAGRLAVVCLRSKDAEVRKSSVELATQLHMSWPSDADKQPDSKSEFWSMLEKNGLPESARNLIVYFIARRERSG</sequence>
<evidence type="ECO:0000256" key="8">
    <source>
        <dbReference type="SAM" id="MobiDB-lite"/>
    </source>
</evidence>
<dbReference type="HOGENOM" id="CLU_004060_0_0_1"/>
<evidence type="ECO:0000256" key="6">
    <source>
        <dbReference type="ARBA" id="ARBA00022776"/>
    </source>
</evidence>
<dbReference type="GO" id="GO:1990023">
    <property type="term" value="C:mitotic spindle midzone"/>
    <property type="evidence" value="ECO:0007669"/>
    <property type="project" value="TreeGrafter"/>
</dbReference>
<dbReference type="Gene3D" id="1.25.10.10">
    <property type="entry name" value="Leucine-rich Repeat Variant"/>
    <property type="match status" value="2"/>
</dbReference>
<dbReference type="GO" id="GO:0060172">
    <property type="term" value="P:astral microtubule depolymerization"/>
    <property type="evidence" value="ECO:0007669"/>
    <property type="project" value="TreeGrafter"/>
</dbReference>
<feature type="compositionally biased region" description="Low complexity" evidence="8">
    <location>
        <begin position="515"/>
        <end position="537"/>
    </location>
</feature>
<dbReference type="InterPro" id="IPR016024">
    <property type="entry name" value="ARM-type_fold"/>
</dbReference>
<evidence type="ECO:0000256" key="2">
    <source>
        <dbReference type="ARBA" id="ARBA00009549"/>
    </source>
</evidence>
<accession>A0A074W9L6</accession>
<evidence type="ECO:0000256" key="4">
    <source>
        <dbReference type="ARBA" id="ARBA00022618"/>
    </source>
</evidence>
<keyword evidence="11" id="KW-1185">Reference proteome</keyword>
<dbReference type="SUPFAM" id="SSF48371">
    <property type="entry name" value="ARM repeat"/>
    <property type="match status" value="1"/>
</dbReference>
<dbReference type="GO" id="GO:0090307">
    <property type="term" value="P:mitotic spindle assembly"/>
    <property type="evidence" value="ECO:0007669"/>
    <property type="project" value="TreeGrafter"/>
</dbReference>
<dbReference type="GO" id="GO:0051301">
    <property type="term" value="P:cell division"/>
    <property type="evidence" value="ECO:0007669"/>
    <property type="project" value="UniProtKB-KW"/>
</dbReference>
<gene>
    <name evidence="10" type="ORF">M436DRAFT_55224</name>
</gene>
<dbReference type="Proteomes" id="UP000027730">
    <property type="component" value="Unassembled WGS sequence"/>
</dbReference>
<organism evidence="10 11">
    <name type="scientific">Aureobasidium namibiae CBS 147.97</name>
    <dbReference type="NCBI Taxonomy" id="1043004"/>
    <lineage>
        <taxon>Eukaryota</taxon>
        <taxon>Fungi</taxon>
        <taxon>Dikarya</taxon>
        <taxon>Ascomycota</taxon>
        <taxon>Pezizomycotina</taxon>
        <taxon>Dothideomycetes</taxon>
        <taxon>Dothideomycetidae</taxon>
        <taxon>Dothideales</taxon>
        <taxon>Saccotheciaceae</taxon>
        <taxon>Aureobasidium</taxon>
    </lineage>
</organism>
<feature type="region of interest" description="Disordered" evidence="8">
    <location>
        <begin position="514"/>
        <end position="692"/>
    </location>
</feature>
<feature type="compositionally biased region" description="Low complexity" evidence="8">
    <location>
        <begin position="581"/>
        <end position="609"/>
    </location>
</feature>
<name>A0A074W9L6_9PEZI</name>
<dbReference type="SMART" id="SM01349">
    <property type="entry name" value="TOG"/>
    <property type="match status" value="2"/>
</dbReference>
<dbReference type="GO" id="GO:0005881">
    <property type="term" value="C:cytoplasmic microtubule"/>
    <property type="evidence" value="ECO:0007669"/>
    <property type="project" value="TreeGrafter"/>
</dbReference>
<feature type="domain" description="TOG" evidence="9">
    <location>
        <begin position="1"/>
        <end position="234"/>
    </location>
</feature>
<feature type="compositionally biased region" description="Polar residues" evidence="8">
    <location>
        <begin position="554"/>
        <end position="580"/>
    </location>
</feature>
<proteinExistence type="inferred from homology"/>
<dbReference type="Pfam" id="PF12348">
    <property type="entry name" value="CLASP_N"/>
    <property type="match status" value="2"/>
</dbReference>
<evidence type="ECO:0000256" key="7">
    <source>
        <dbReference type="ARBA" id="ARBA00024889"/>
    </source>
</evidence>
<evidence type="ECO:0000256" key="3">
    <source>
        <dbReference type="ARBA" id="ARBA00011375"/>
    </source>
</evidence>
<feature type="compositionally biased region" description="Polar residues" evidence="8">
    <location>
        <begin position="729"/>
        <end position="744"/>
    </location>
</feature>
<evidence type="ECO:0000256" key="5">
    <source>
        <dbReference type="ARBA" id="ARBA00022701"/>
    </source>
</evidence>
<dbReference type="OrthoDB" id="46159at2759"/>
<dbReference type="RefSeq" id="XP_013423850.1">
    <property type="nucleotide sequence ID" value="XM_013568396.1"/>
</dbReference>
<feature type="compositionally biased region" description="Basic and acidic residues" evidence="8">
    <location>
        <begin position="745"/>
        <end position="755"/>
    </location>
</feature>
<dbReference type="EMBL" id="KL584720">
    <property type="protein sequence ID" value="KEQ69790.1"/>
    <property type="molecule type" value="Genomic_DNA"/>
</dbReference>
<comment type="function">
    <text evidence="7">Microtubule binding protein that promotes the stabilization of dynamic microtubules. Required for mitotic spindle formation.</text>
</comment>
<dbReference type="InterPro" id="IPR034085">
    <property type="entry name" value="TOG"/>
</dbReference>